<comment type="caution">
    <text evidence="2">The sequence shown here is derived from an EMBL/GenBank/DDBJ whole genome shotgun (WGS) entry which is preliminary data.</text>
</comment>
<dbReference type="EMBL" id="PNXY01000034">
    <property type="protein sequence ID" value="PMS24511.1"/>
    <property type="molecule type" value="Genomic_DNA"/>
</dbReference>
<proteinExistence type="predicted"/>
<evidence type="ECO:0000313" key="2">
    <source>
        <dbReference type="EMBL" id="PMS24511.1"/>
    </source>
</evidence>
<dbReference type="InterPro" id="IPR037401">
    <property type="entry name" value="SnoaL-like"/>
</dbReference>
<name>A0ABX4UX90_9BURK</name>
<dbReference type="Pfam" id="PF13577">
    <property type="entry name" value="SnoaL_4"/>
    <property type="match status" value="1"/>
</dbReference>
<gene>
    <name evidence="2" type="ORF">C0Z16_30820</name>
</gene>
<dbReference type="Proteomes" id="UP000235659">
    <property type="component" value="Unassembled WGS sequence"/>
</dbReference>
<dbReference type="Gene3D" id="3.10.450.50">
    <property type="match status" value="1"/>
</dbReference>
<keyword evidence="3" id="KW-1185">Reference proteome</keyword>
<evidence type="ECO:0000259" key="1">
    <source>
        <dbReference type="Pfam" id="PF13577"/>
    </source>
</evidence>
<dbReference type="CDD" id="cd00531">
    <property type="entry name" value="NTF2_like"/>
    <property type="match status" value="1"/>
</dbReference>
<reference evidence="2 3" key="1">
    <citation type="submission" date="2018-01" db="EMBL/GenBank/DDBJ databases">
        <title>Whole genome analyses suggest that Burkholderia sensu lato contains two further novel genera in the rhizoxinica-symbiotica group Mycetohabitans gen. nov., and Trinickia gen. nov.: implications for the evolution of diazotrophy and nodulation in the Burkholderiaceae.</title>
        <authorList>
            <person name="Estrada-de los Santos P."/>
            <person name="Palmer M."/>
            <person name="Chavez-Ramirez B."/>
            <person name="Beukes C."/>
            <person name="Steenkamp E.T."/>
            <person name="Hirsch A.M."/>
            <person name="Manyaka P."/>
            <person name="Maluk M."/>
            <person name="Lafos M."/>
            <person name="Crook M."/>
            <person name="Gross E."/>
            <person name="Simon M.F."/>
            <person name="Bueno dos Reis Junior F."/>
            <person name="Poole P.S."/>
            <person name="Venter S.N."/>
            <person name="James E.K."/>
        </authorList>
    </citation>
    <scope>NUCLEOTIDE SEQUENCE [LARGE SCALE GENOMIC DNA]</scope>
    <source>
        <strain evidence="2 3">WSM 3937</strain>
    </source>
</reference>
<dbReference type="InterPro" id="IPR032710">
    <property type="entry name" value="NTF2-like_dom_sf"/>
</dbReference>
<dbReference type="SUPFAM" id="SSF54427">
    <property type="entry name" value="NTF2-like"/>
    <property type="match status" value="1"/>
</dbReference>
<feature type="domain" description="SnoaL-like" evidence="1">
    <location>
        <begin position="21"/>
        <end position="143"/>
    </location>
</feature>
<evidence type="ECO:0000313" key="3">
    <source>
        <dbReference type="Proteomes" id="UP000235659"/>
    </source>
</evidence>
<organism evidence="2 3">
    <name type="scientific">Paraburkholderia rhynchosiae</name>
    <dbReference type="NCBI Taxonomy" id="487049"/>
    <lineage>
        <taxon>Bacteria</taxon>
        <taxon>Pseudomonadati</taxon>
        <taxon>Pseudomonadota</taxon>
        <taxon>Betaproteobacteria</taxon>
        <taxon>Burkholderiales</taxon>
        <taxon>Burkholderiaceae</taxon>
        <taxon>Paraburkholderia</taxon>
    </lineage>
</organism>
<accession>A0ABX4UX90</accession>
<sequence>MSDSGQLGIVRRQITGVAMNAEDRIAIQELNHRYAYFVDSFEVESWVDVFAPDAFFDESEFGNGVFVGHDAIRQYASSIAEKTAHLVHLMSNLIIWEGDSSSARGTVFGLVESMRKTGQRSRYQVKYDDEYVKLDGIWKIAKRVLRKTFPPETVE</sequence>
<protein>
    <recommendedName>
        <fullName evidence="1">SnoaL-like domain-containing protein</fullName>
    </recommendedName>
</protein>